<evidence type="ECO:0000256" key="2">
    <source>
        <dbReference type="ARBA" id="ARBA00005179"/>
    </source>
</evidence>
<evidence type="ECO:0000313" key="12">
    <source>
        <dbReference type="Proteomes" id="UP001150217"/>
    </source>
</evidence>
<keyword evidence="5 9" id="KW-0479">Metal-binding</keyword>
<dbReference type="InterPro" id="IPR036396">
    <property type="entry name" value="Cyt_P450_sf"/>
</dbReference>
<evidence type="ECO:0000256" key="8">
    <source>
        <dbReference type="ARBA" id="ARBA00023033"/>
    </source>
</evidence>
<evidence type="ECO:0000256" key="3">
    <source>
        <dbReference type="ARBA" id="ARBA00010617"/>
    </source>
</evidence>
<dbReference type="InterPro" id="IPR002401">
    <property type="entry name" value="Cyt_P450_E_grp-I"/>
</dbReference>
<dbReference type="Pfam" id="PF00067">
    <property type="entry name" value="p450"/>
    <property type="match status" value="1"/>
</dbReference>
<gene>
    <name evidence="11" type="ORF">C8R41DRAFT_888119</name>
</gene>
<dbReference type="Proteomes" id="UP001150217">
    <property type="component" value="Unassembled WGS sequence"/>
</dbReference>
<dbReference type="PRINTS" id="PR00385">
    <property type="entry name" value="P450"/>
</dbReference>
<reference evidence="11" key="1">
    <citation type="submission" date="2022-08" db="EMBL/GenBank/DDBJ databases">
        <title>A Global Phylogenomic Analysis of the Shiitake Genus Lentinula.</title>
        <authorList>
            <consortium name="DOE Joint Genome Institute"/>
            <person name="Sierra-Patev S."/>
            <person name="Min B."/>
            <person name="Naranjo-Ortiz M."/>
            <person name="Looney B."/>
            <person name="Konkel Z."/>
            <person name="Slot J.C."/>
            <person name="Sakamoto Y."/>
            <person name="Steenwyk J.L."/>
            <person name="Rokas A."/>
            <person name="Carro J."/>
            <person name="Camarero S."/>
            <person name="Ferreira P."/>
            <person name="Molpeceres G."/>
            <person name="Ruiz-Duenas F.J."/>
            <person name="Serrano A."/>
            <person name="Henrissat B."/>
            <person name="Drula E."/>
            <person name="Hughes K.W."/>
            <person name="Mata J.L."/>
            <person name="Ishikawa N.K."/>
            <person name="Vargas-Isla R."/>
            <person name="Ushijima S."/>
            <person name="Smith C.A."/>
            <person name="Ahrendt S."/>
            <person name="Andreopoulos W."/>
            <person name="He G."/>
            <person name="Labutti K."/>
            <person name="Lipzen A."/>
            <person name="Ng V."/>
            <person name="Riley R."/>
            <person name="Sandor L."/>
            <person name="Barry K."/>
            <person name="Martinez A.T."/>
            <person name="Xiao Y."/>
            <person name="Gibbons J.G."/>
            <person name="Terashima K."/>
            <person name="Grigoriev I.V."/>
            <person name="Hibbett D.S."/>
        </authorList>
    </citation>
    <scope>NUCLEOTIDE SEQUENCE</scope>
    <source>
        <strain evidence="11">RHP3577 ss4</strain>
    </source>
</reference>
<evidence type="ECO:0000256" key="10">
    <source>
        <dbReference type="SAM" id="Phobius"/>
    </source>
</evidence>
<sequence>MFSQDYLSSASGGIAIAVTGIAAVSLASSMILRRSRHYPPGPPQLPIVGNWFDLPSTEPWVKFADWSEHYQSDLIHLNVFGTHVLVVNSAEVAKALFEGKSALYGDRLVYIFTWSSENSDCCQKLLVRPRMTMLNELVGLSWLLGFIPQGDTWKTHRKILANNFNPASVSQFRPHQLKWRNIFLQNLLKTPDEFFTHIQHLASGLSLDLVFGLDVASSGEPDPFIHAANEVVDGLAATGIFGTYLVDYLPFLKHLPFGQYQHQAKHWKTFVDIAINVPFDMAAEREVRPSIASRLVHGGVFAQEDIRKTTSTMFANGSAALVSALRTFLLAMSLHPEIQHKAHNEIDVVLLNSGKALPDFDDELFLPYTSAIVKEVLRWNPVVPLAFAHRLTTDDVYNGYHLPAGSVVLPNAWAMLHDVKTYGDDVSAFRPERFLTKEGALDPNVKNPEVAFGFGRRICPARNFASSELFIFIASTLAIFEITSVEGLNAGAKPQYTSGLLRLNGIRNRYPYPFRSIIKPRSPKHKEVIEGLAS</sequence>
<keyword evidence="12" id="KW-1185">Reference proteome</keyword>
<dbReference type="PANTHER" id="PTHR46300">
    <property type="entry name" value="P450, PUTATIVE (EUROFUNG)-RELATED-RELATED"/>
    <property type="match status" value="1"/>
</dbReference>
<name>A0ABQ8V8W9_9AGAR</name>
<evidence type="ECO:0000256" key="7">
    <source>
        <dbReference type="ARBA" id="ARBA00023004"/>
    </source>
</evidence>
<keyword evidence="7 9" id="KW-0408">Iron</keyword>
<dbReference type="InterPro" id="IPR017972">
    <property type="entry name" value="Cyt_P450_CS"/>
</dbReference>
<comment type="cofactor">
    <cofactor evidence="1">
        <name>heme</name>
        <dbReference type="ChEBI" id="CHEBI:30413"/>
    </cofactor>
</comment>
<proteinExistence type="inferred from homology"/>
<organism evidence="11 12">
    <name type="scientific">Lentinula lateritia</name>
    <dbReference type="NCBI Taxonomy" id="40482"/>
    <lineage>
        <taxon>Eukaryota</taxon>
        <taxon>Fungi</taxon>
        <taxon>Dikarya</taxon>
        <taxon>Basidiomycota</taxon>
        <taxon>Agaricomycotina</taxon>
        <taxon>Agaricomycetes</taxon>
        <taxon>Agaricomycetidae</taxon>
        <taxon>Agaricales</taxon>
        <taxon>Marasmiineae</taxon>
        <taxon>Omphalotaceae</taxon>
        <taxon>Lentinula</taxon>
    </lineage>
</organism>
<evidence type="ECO:0000256" key="1">
    <source>
        <dbReference type="ARBA" id="ARBA00001971"/>
    </source>
</evidence>
<dbReference type="CDD" id="cd11065">
    <property type="entry name" value="CYP64-like"/>
    <property type="match status" value="1"/>
</dbReference>
<evidence type="ECO:0000256" key="9">
    <source>
        <dbReference type="RuleBase" id="RU000461"/>
    </source>
</evidence>
<keyword evidence="10" id="KW-0812">Transmembrane</keyword>
<evidence type="ECO:0000313" key="11">
    <source>
        <dbReference type="EMBL" id="KAJ4474183.1"/>
    </source>
</evidence>
<keyword evidence="10" id="KW-1133">Transmembrane helix</keyword>
<dbReference type="InterPro" id="IPR050364">
    <property type="entry name" value="Cytochrome_P450_fung"/>
</dbReference>
<dbReference type="PANTHER" id="PTHR46300:SF7">
    <property type="entry name" value="P450, PUTATIVE (EUROFUNG)-RELATED"/>
    <property type="match status" value="1"/>
</dbReference>
<dbReference type="InterPro" id="IPR001128">
    <property type="entry name" value="Cyt_P450"/>
</dbReference>
<evidence type="ECO:0000256" key="4">
    <source>
        <dbReference type="ARBA" id="ARBA00022617"/>
    </source>
</evidence>
<dbReference type="EMBL" id="JANVFT010000078">
    <property type="protein sequence ID" value="KAJ4474183.1"/>
    <property type="molecule type" value="Genomic_DNA"/>
</dbReference>
<dbReference type="Gene3D" id="1.10.630.10">
    <property type="entry name" value="Cytochrome P450"/>
    <property type="match status" value="1"/>
</dbReference>
<dbReference type="PRINTS" id="PR00463">
    <property type="entry name" value="EP450I"/>
</dbReference>
<evidence type="ECO:0000256" key="5">
    <source>
        <dbReference type="ARBA" id="ARBA00022723"/>
    </source>
</evidence>
<feature type="transmembrane region" description="Helical" evidence="10">
    <location>
        <begin position="6"/>
        <end position="27"/>
    </location>
</feature>
<comment type="similarity">
    <text evidence="3 9">Belongs to the cytochrome P450 family.</text>
</comment>
<keyword evidence="10" id="KW-0472">Membrane</keyword>
<dbReference type="SUPFAM" id="SSF48264">
    <property type="entry name" value="Cytochrome P450"/>
    <property type="match status" value="1"/>
</dbReference>
<comment type="caution">
    <text evidence="11">The sequence shown here is derived from an EMBL/GenBank/DDBJ whole genome shotgun (WGS) entry which is preliminary data.</text>
</comment>
<accession>A0ABQ8V8W9</accession>
<keyword evidence="8 9" id="KW-0503">Monooxygenase</keyword>
<comment type="pathway">
    <text evidence="2">Secondary metabolite biosynthesis.</text>
</comment>
<evidence type="ECO:0000256" key="6">
    <source>
        <dbReference type="ARBA" id="ARBA00023002"/>
    </source>
</evidence>
<protein>
    <submittedName>
        <fullName evidence="11">Cytochrome P450</fullName>
    </submittedName>
</protein>
<keyword evidence="4 9" id="KW-0349">Heme</keyword>
<dbReference type="PROSITE" id="PS00086">
    <property type="entry name" value="CYTOCHROME_P450"/>
    <property type="match status" value="1"/>
</dbReference>
<keyword evidence="6 9" id="KW-0560">Oxidoreductase</keyword>